<keyword evidence="1" id="KW-0732">Signal</keyword>
<evidence type="ECO:0000256" key="1">
    <source>
        <dbReference type="SAM" id="SignalP"/>
    </source>
</evidence>
<feature type="signal peptide" evidence="1">
    <location>
        <begin position="1"/>
        <end position="22"/>
    </location>
</feature>
<accession>A0ABT2YXB3</accession>
<sequence length="254" mass="27249">MKHLLTIPATVCSAILVTGAWAQSQPEVNNGTNPTILATSAGIQYKYSDFGSGFSNGLFEASFTVPFGPGNNNALTFTLPYASGPVDDSFGLGDLNVKFIHVLAVNATRGIAYTAKLSFDSADRPDLGSGQTVLELSGFYAKFLKDGSIVAPSLVQTFGLGDEDAGRSKINMTTFDFYYVPKLATEKMFVAFDPALIYDWQRDKGYASLTTTFGFPLGKAFGGDSQIFIKPQILAGAHRPADWSLQVGYKVIGF</sequence>
<protein>
    <recommendedName>
        <fullName evidence="4">Transporter</fullName>
    </recommendedName>
</protein>
<dbReference type="EMBL" id="JAOWLA010000002">
    <property type="protein sequence ID" value="MCV2863518.1"/>
    <property type="molecule type" value="Genomic_DNA"/>
</dbReference>
<comment type="caution">
    <text evidence="2">The sequence shown here is derived from an EMBL/GenBank/DDBJ whole genome shotgun (WGS) entry which is preliminary data.</text>
</comment>
<evidence type="ECO:0000313" key="2">
    <source>
        <dbReference type="EMBL" id="MCV2863518.1"/>
    </source>
</evidence>
<name>A0ABT2YXB3_9RHOB</name>
<evidence type="ECO:0000313" key="3">
    <source>
        <dbReference type="Proteomes" id="UP001652503"/>
    </source>
</evidence>
<feature type="chain" id="PRO_5046546966" description="Transporter" evidence="1">
    <location>
        <begin position="23"/>
        <end position="254"/>
    </location>
</feature>
<organism evidence="2 3">
    <name type="scientific">Albidovulum sediminicola</name>
    <dbReference type="NCBI Taxonomy" id="2984331"/>
    <lineage>
        <taxon>Bacteria</taxon>
        <taxon>Pseudomonadati</taxon>
        <taxon>Pseudomonadota</taxon>
        <taxon>Alphaproteobacteria</taxon>
        <taxon>Rhodobacterales</taxon>
        <taxon>Paracoccaceae</taxon>
        <taxon>Albidovulum</taxon>
    </lineage>
</organism>
<keyword evidence="3" id="KW-1185">Reference proteome</keyword>
<dbReference type="RefSeq" id="WP_263719971.1">
    <property type="nucleotide sequence ID" value="NZ_JAOWLA010000002.1"/>
</dbReference>
<dbReference type="Proteomes" id="UP001652503">
    <property type="component" value="Unassembled WGS sequence"/>
</dbReference>
<gene>
    <name evidence="2" type="ORF">OE647_02055</name>
</gene>
<reference evidence="2 3" key="1">
    <citation type="submission" date="2022-10" db="EMBL/GenBank/DDBJ databases">
        <title>Defluviimonas sp. nov., isolated from ocean surface water.</title>
        <authorList>
            <person name="He W."/>
            <person name="Wang L."/>
            <person name="Zhang D.-F."/>
        </authorList>
    </citation>
    <scope>NUCLEOTIDE SEQUENCE [LARGE SCALE GENOMIC DNA]</scope>
    <source>
        <strain evidence="2 3">WL0075</strain>
    </source>
</reference>
<proteinExistence type="predicted"/>
<evidence type="ECO:0008006" key="4">
    <source>
        <dbReference type="Google" id="ProtNLM"/>
    </source>
</evidence>